<evidence type="ECO:0000313" key="1">
    <source>
        <dbReference type="EMBL" id="SCX28090.1"/>
    </source>
</evidence>
<name>A0A1G4WRK1_9MYCO</name>
<dbReference type="InterPro" id="IPR009057">
    <property type="entry name" value="Homeodomain-like_sf"/>
</dbReference>
<dbReference type="GO" id="GO:0004803">
    <property type="term" value="F:transposase activity"/>
    <property type="evidence" value="ECO:0007669"/>
    <property type="project" value="InterPro"/>
</dbReference>
<proteinExistence type="predicted"/>
<reference evidence="2" key="1">
    <citation type="submission" date="2016-10" db="EMBL/GenBank/DDBJ databases">
        <authorList>
            <person name="Varghese N."/>
            <person name="Submissions S."/>
        </authorList>
    </citation>
    <scope>NUCLEOTIDE SEQUENCE [LARGE SCALE GENOMIC DNA]</scope>
    <source>
        <strain evidence="2">UNC267MFSha1.1M11</strain>
    </source>
</reference>
<dbReference type="Pfam" id="PF01527">
    <property type="entry name" value="HTH_Tnp_1"/>
    <property type="match status" value="1"/>
</dbReference>
<dbReference type="STRING" id="1502745.SAMN02799620_04520"/>
<dbReference type="AlphaFoldDB" id="A0A1G4WRK1"/>
<sequence length="114" mass="12711">MSRPYPAEFRARAIALVRARKPQKKTADDLSIRPVALSKWIKQDDIHGGTRPGVPSRESTELRAARQRIRKLETELAIAGRAATFLREDKPRPRGSAPVINRLVDAGPPLPWAV</sequence>
<dbReference type="Gene3D" id="1.10.10.60">
    <property type="entry name" value="Homeodomain-like"/>
    <property type="match status" value="1"/>
</dbReference>
<dbReference type="EMBL" id="FMUB01000009">
    <property type="protein sequence ID" value="SCX28090.1"/>
    <property type="molecule type" value="Genomic_DNA"/>
</dbReference>
<accession>A0A1G4WRK1</accession>
<protein>
    <submittedName>
        <fullName evidence="1">Transposase</fullName>
    </submittedName>
</protein>
<dbReference type="Proteomes" id="UP000199707">
    <property type="component" value="Unassembled WGS sequence"/>
</dbReference>
<dbReference type="InterPro" id="IPR002514">
    <property type="entry name" value="Transposase_8"/>
</dbReference>
<dbReference type="GO" id="GO:0006313">
    <property type="term" value="P:DNA transposition"/>
    <property type="evidence" value="ECO:0007669"/>
    <property type="project" value="InterPro"/>
</dbReference>
<dbReference type="GO" id="GO:0003677">
    <property type="term" value="F:DNA binding"/>
    <property type="evidence" value="ECO:0007669"/>
    <property type="project" value="InterPro"/>
</dbReference>
<organism evidence="1 2">
    <name type="scientific">Mycolicibacterium fluoranthenivorans</name>
    <dbReference type="NCBI Taxonomy" id="258505"/>
    <lineage>
        <taxon>Bacteria</taxon>
        <taxon>Bacillati</taxon>
        <taxon>Actinomycetota</taxon>
        <taxon>Actinomycetes</taxon>
        <taxon>Mycobacteriales</taxon>
        <taxon>Mycobacteriaceae</taxon>
        <taxon>Mycolicibacterium</taxon>
    </lineage>
</organism>
<evidence type="ECO:0000313" key="2">
    <source>
        <dbReference type="Proteomes" id="UP000199707"/>
    </source>
</evidence>
<gene>
    <name evidence="1" type="ORF">SAMN02799620_04520</name>
</gene>
<dbReference type="SUPFAM" id="SSF46689">
    <property type="entry name" value="Homeodomain-like"/>
    <property type="match status" value="1"/>
</dbReference>